<dbReference type="GO" id="GO:1901678">
    <property type="term" value="P:iron coordination entity transport"/>
    <property type="evidence" value="ECO:0007669"/>
    <property type="project" value="UniProtKB-ARBA"/>
</dbReference>
<dbReference type="EMBL" id="VDCQ01000110">
    <property type="protein sequence ID" value="TNJ56100.1"/>
    <property type="molecule type" value="Genomic_DNA"/>
</dbReference>
<dbReference type="InterPro" id="IPR002491">
    <property type="entry name" value="ABC_transptr_periplasmic_BD"/>
</dbReference>
<dbReference type="Gene3D" id="3.40.50.1980">
    <property type="entry name" value="Nitrogenase molybdenum iron protein domain"/>
    <property type="match status" value="2"/>
</dbReference>
<dbReference type="InterPro" id="IPR018062">
    <property type="entry name" value="HTH_AraC-typ_CS"/>
</dbReference>
<dbReference type="GO" id="GO:0043565">
    <property type="term" value="F:sequence-specific DNA binding"/>
    <property type="evidence" value="ECO:0007669"/>
    <property type="project" value="InterPro"/>
</dbReference>
<dbReference type="InterPro" id="IPR051313">
    <property type="entry name" value="Bact_iron-sidero_bind"/>
</dbReference>
<evidence type="ECO:0000313" key="10">
    <source>
        <dbReference type="EMBL" id="TNJ56100.1"/>
    </source>
</evidence>
<evidence type="ECO:0000256" key="3">
    <source>
        <dbReference type="ARBA" id="ARBA00022448"/>
    </source>
</evidence>
<accession>A0A5C4SW79</accession>
<evidence type="ECO:0000259" key="9">
    <source>
        <dbReference type="PROSITE" id="PS50983"/>
    </source>
</evidence>
<dbReference type="SMART" id="SM00342">
    <property type="entry name" value="HTH_ARAC"/>
    <property type="match status" value="1"/>
</dbReference>
<dbReference type="InterPro" id="IPR003313">
    <property type="entry name" value="AraC-bd"/>
</dbReference>
<evidence type="ECO:0000256" key="4">
    <source>
        <dbReference type="ARBA" id="ARBA00022729"/>
    </source>
</evidence>
<comment type="similarity">
    <text evidence="2">Belongs to the bacterial solute-binding protein 8 family.</text>
</comment>
<dbReference type="Gene3D" id="2.60.120.10">
    <property type="entry name" value="Jelly Rolls"/>
    <property type="match status" value="1"/>
</dbReference>
<evidence type="ECO:0000259" key="8">
    <source>
        <dbReference type="PROSITE" id="PS01124"/>
    </source>
</evidence>
<gene>
    <name evidence="10" type="ORF">FE784_39065</name>
</gene>
<dbReference type="InterPro" id="IPR009057">
    <property type="entry name" value="Homeodomain-like_sf"/>
</dbReference>
<dbReference type="Proteomes" id="UP000307943">
    <property type="component" value="Unassembled WGS sequence"/>
</dbReference>
<feature type="domain" description="Fe/B12 periplasmic-binding" evidence="9">
    <location>
        <begin position="283"/>
        <end position="536"/>
    </location>
</feature>
<evidence type="ECO:0000256" key="7">
    <source>
        <dbReference type="ARBA" id="ARBA00023163"/>
    </source>
</evidence>
<organism evidence="10 11">
    <name type="scientific">Paenibacillus hemerocallicola</name>
    <dbReference type="NCBI Taxonomy" id="1172614"/>
    <lineage>
        <taxon>Bacteria</taxon>
        <taxon>Bacillati</taxon>
        <taxon>Bacillota</taxon>
        <taxon>Bacilli</taxon>
        <taxon>Bacillales</taxon>
        <taxon>Paenibacillaceae</taxon>
        <taxon>Paenibacillus</taxon>
    </lineage>
</organism>
<name>A0A5C4SW79_9BACL</name>
<dbReference type="InterPro" id="IPR011051">
    <property type="entry name" value="RmlC_Cupin_sf"/>
</dbReference>
<dbReference type="SUPFAM" id="SSF53807">
    <property type="entry name" value="Helical backbone' metal receptor"/>
    <property type="match status" value="1"/>
</dbReference>
<dbReference type="InterPro" id="IPR018060">
    <property type="entry name" value="HTH_AraC"/>
</dbReference>
<dbReference type="Gene3D" id="1.10.10.60">
    <property type="entry name" value="Homeodomain-like"/>
    <property type="match status" value="2"/>
</dbReference>
<dbReference type="GO" id="GO:0003700">
    <property type="term" value="F:DNA-binding transcription factor activity"/>
    <property type="evidence" value="ECO:0007669"/>
    <property type="project" value="InterPro"/>
</dbReference>
<comment type="subcellular location">
    <subcellularLocation>
        <location evidence="1">Cell envelope</location>
    </subcellularLocation>
</comment>
<evidence type="ECO:0000313" key="11">
    <source>
        <dbReference type="Proteomes" id="UP000307943"/>
    </source>
</evidence>
<dbReference type="PROSITE" id="PS50983">
    <property type="entry name" value="FE_B12_PBP"/>
    <property type="match status" value="1"/>
</dbReference>
<dbReference type="SUPFAM" id="SSF51182">
    <property type="entry name" value="RmlC-like cupins"/>
    <property type="match status" value="1"/>
</dbReference>
<dbReference type="PANTHER" id="PTHR30532:SF26">
    <property type="entry name" value="IRON(3+)-HYDROXAMATE-BINDING PROTEIN FHUD"/>
    <property type="match status" value="1"/>
</dbReference>
<proteinExistence type="inferred from homology"/>
<sequence>MKGTRDCPFPDEAYVPVSIERITHSRGEGAKERNSSAYTLLAIERGEGRVRIGNRIVRLERGDCIVVAAHTEIEAKENHDEDLRLYLLCFEVMDLQRRGQDVRREAKLASLIFSLAEGEPKPLRPLPRLLQLLNRIYENRHTRDERVKFENYGCFQELMGLLPDAGRAVRESTSKDAVRHTIALMEQTYYEDITLQQLAQTAALSRRQYSMLFRELTGTSPMHYLADIRIARAREQLLLGEDRLHDISRSVGYRDPSYFSRRFKRATGIPPQVYIRRHRHEGRVVAIHYTGYLLALDITPVGVGSLQQSYHFRNRLGEVREVGFVPEAEAIAPLQPDLILGFVEGESHEKLSRIAPTYTISWGRFPWRDLLTRLGKFFGKERAADDWLERFHDKAERVALKFQSRVGVDQTVCQIWVWKNEIHVYRKHKVLYDILRLTPPEQIRNELRLELEGFKSIIQLQQLPDYASDRILLLVSGDPESRSHLKRIMESPNWNSLPAVRNGRVQLYPAEQWIPSDPLSIEAQLDEAERLLNARLFGS</sequence>
<keyword evidence="3" id="KW-0813">Transport</keyword>
<keyword evidence="11" id="KW-1185">Reference proteome</keyword>
<keyword evidence="5" id="KW-0805">Transcription regulation</keyword>
<protein>
    <submittedName>
        <fullName evidence="10">Helix-turn-helix domain-containing protein</fullName>
    </submittedName>
</protein>
<evidence type="ECO:0000256" key="5">
    <source>
        <dbReference type="ARBA" id="ARBA00023015"/>
    </source>
</evidence>
<dbReference type="SUPFAM" id="SSF46689">
    <property type="entry name" value="Homeodomain-like"/>
    <property type="match status" value="2"/>
</dbReference>
<dbReference type="Pfam" id="PF12833">
    <property type="entry name" value="HTH_18"/>
    <property type="match status" value="1"/>
</dbReference>
<evidence type="ECO:0000256" key="1">
    <source>
        <dbReference type="ARBA" id="ARBA00004196"/>
    </source>
</evidence>
<comment type="caution">
    <text evidence="10">The sequence shown here is derived from an EMBL/GenBank/DDBJ whole genome shotgun (WGS) entry which is preliminary data.</text>
</comment>
<dbReference type="InterPro" id="IPR014710">
    <property type="entry name" value="RmlC-like_jellyroll"/>
</dbReference>
<dbReference type="PROSITE" id="PS01124">
    <property type="entry name" value="HTH_ARAC_FAMILY_2"/>
    <property type="match status" value="1"/>
</dbReference>
<evidence type="ECO:0000256" key="6">
    <source>
        <dbReference type="ARBA" id="ARBA00023125"/>
    </source>
</evidence>
<dbReference type="PANTHER" id="PTHR30532">
    <property type="entry name" value="IRON III DICITRATE-BINDING PERIPLASMIC PROTEIN"/>
    <property type="match status" value="1"/>
</dbReference>
<dbReference type="RefSeq" id="WP_139607714.1">
    <property type="nucleotide sequence ID" value="NZ_VDCQ01000110.1"/>
</dbReference>
<dbReference type="OrthoDB" id="2660924at2"/>
<reference evidence="10 11" key="1">
    <citation type="submission" date="2019-05" db="EMBL/GenBank/DDBJ databases">
        <title>We sequenced the genome of Paenibacillus hemerocallicola KCTC 33185 for further insight into its adaptation and study the phylogeny of Paenibacillus.</title>
        <authorList>
            <person name="Narsing Rao M.P."/>
        </authorList>
    </citation>
    <scope>NUCLEOTIDE SEQUENCE [LARGE SCALE GENOMIC DNA]</scope>
    <source>
        <strain evidence="10 11">KCTC 33185</strain>
    </source>
</reference>
<keyword evidence="6" id="KW-0238">DNA-binding</keyword>
<keyword evidence="7" id="KW-0804">Transcription</keyword>
<dbReference type="Pfam" id="PF01497">
    <property type="entry name" value="Peripla_BP_2"/>
    <property type="match status" value="1"/>
</dbReference>
<dbReference type="Pfam" id="PF02311">
    <property type="entry name" value="AraC_binding"/>
    <property type="match status" value="1"/>
</dbReference>
<dbReference type="GO" id="GO:0030288">
    <property type="term" value="C:outer membrane-bounded periplasmic space"/>
    <property type="evidence" value="ECO:0007669"/>
    <property type="project" value="TreeGrafter"/>
</dbReference>
<evidence type="ECO:0000256" key="2">
    <source>
        <dbReference type="ARBA" id="ARBA00008814"/>
    </source>
</evidence>
<feature type="domain" description="HTH araC/xylS-type" evidence="8">
    <location>
        <begin position="179"/>
        <end position="277"/>
    </location>
</feature>
<dbReference type="AlphaFoldDB" id="A0A5C4SW79"/>
<keyword evidence="4" id="KW-0732">Signal</keyword>
<dbReference type="PROSITE" id="PS00041">
    <property type="entry name" value="HTH_ARAC_FAMILY_1"/>
    <property type="match status" value="1"/>
</dbReference>